<accession>A0A915KY30</accession>
<protein>
    <submittedName>
        <fullName evidence="2">Transposase</fullName>
    </submittedName>
</protein>
<dbReference type="Proteomes" id="UP000887565">
    <property type="component" value="Unplaced"/>
</dbReference>
<evidence type="ECO:0000313" key="1">
    <source>
        <dbReference type="Proteomes" id="UP000887565"/>
    </source>
</evidence>
<proteinExistence type="predicted"/>
<organism evidence="1 2">
    <name type="scientific">Romanomermis culicivorax</name>
    <name type="common">Nematode worm</name>
    <dbReference type="NCBI Taxonomy" id="13658"/>
    <lineage>
        <taxon>Eukaryota</taxon>
        <taxon>Metazoa</taxon>
        <taxon>Ecdysozoa</taxon>
        <taxon>Nematoda</taxon>
        <taxon>Enoplea</taxon>
        <taxon>Dorylaimia</taxon>
        <taxon>Mermithida</taxon>
        <taxon>Mermithoidea</taxon>
        <taxon>Mermithidae</taxon>
        <taxon>Romanomermis</taxon>
    </lineage>
</organism>
<reference evidence="2" key="1">
    <citation type="submission" date="2022-11" db="UniProtKB">
        <authorList>
            <consortium name="WormBaseParasite"/>
        </authorList>
    </citation>
    <scope>IDENTIFICATION</scope>
</reference>
<evidence type="ECO:0000313" key="2">
    <source>
        <dbReference type="WBParaSite" id="nRc.2.0.1.t43389-RA"/>
    </source>
</evidence>
<sequence length="97" mass="11290">MFKEVCCSTIQIFRKHMLRLPLKDFTPAELLFFGWLRRDCPSIARDAAAATIVDSIGDASLAAGDVHWTTKRFRRPKLEYQYKRETQDAVTNFDNYD</sequence>
<name>A0A915KY30_ROMCU</name>
<keyword evidence="1" id="KW-1185">Reference proteome</keyword>
<dbReference type="WBParaSite" id="nRc.2.0.1.t43389-RA">
    <property type="protein sequence ID" value="nRc.2.0.1.t43389-RA"/>
    <property type="gene ID" value="nRc.2.0.1.g43389"/>
</dbReference>
<dbReference type="AlphaFoldDB" id="A0A915KY30"/>